<dbReference type="SUPFAM" id="SSF52540">
    <property type="entry name" value="P-loop containing nucleoside triphosphate hydrolases"/>
    <property type="match status" value="1"/>
</dbReference>
<organism evidence="10 11">
    <name type="scientific">Thermanaerothrix solaris</name>
    <dbReference type="NCBI Taxonomy" id="3058434"/>
    <lineage>
        <taxon>Bacteria</taxon>
        <taxon>Bacillati</taxon>
        <taxon>Chloroflexota</taxon>
        <taxon>Anaerolineae</taxon>
        <taxon>Anaerolineales</taxon>
        <taxon>Anaerolineaceae</taxon>
        <taxon>Thermanaerothrix</taxon>
    </lineage>
</organism>
<keyword evidence="3" id="KW-0547">Nucleotide-binding</keyword>
<keyword evidence="4" id="KW-0067">ATP-binding</keyword>
<feature type="transmembrane region" description="Helical" evidence="7">
    <location>
        <begin position="20"/>
        <end position="43"/>
    </location>
</feature>
<dbReference type="PROSITE" id="PS50893">
    <property type="entry name" value="ABC_TRANSPORTER_2"/>
    <property type="match status" value="1"/>
</dbReference>
<evidence type="ECO:0000313" key="11">
    <source>
        <dbReference type="Proteomes" id="UP001254165"/>
    </source>
</evidence>
<evidence type="ECO:0000313" key="10">
    <source>
        <dbReference type="EMBL" id="MDT8897412.1"/>
    </source>
</evidence>
<keyword evidence="6 7" id="KW-0472">Membrane</keyword>
<dbReference type="SMART" id="SM00382">
    <property type="entry name" value="AAA"/>
    <property type="match status" value="1"/>
</dbReference>
<evidence type="ECO:0000256" key="2">
    <source>
        <dbReference type="ARBA" id="ARBA00022692"/>
    </source>
</evidence>
<comment type="caution">
    <text evidence="10">The sequence shown here is derived from an EMBL/GenBank/DDBJ whole genome shotgun (WGS) entry which is preliminary data.</text>
</comment>
<evidence type="ECO:0000256" key="7">
    <source>
        <dbReference type="SAM" id="Phobius"/>
    </source>
</evidence>
<dbReference type="PROSITE" id="PS00211">
    <property type="entry name" value="ABC_TRANSPORTER_1"/>
    <property type="match status" value="1"/>
</dbReference>
<dbReference type="InterPro" id="IPR039421">
    <property type="entry name" value="Type_1_exporter"/>
</dbReference>
<feature type="domain" description="ABC transporter" evidence="8">
    <location>
        <begin position="337"/>
        <end position="572"/>
    </location>
</feature>
<keyword evidence="5 7" id="KW-1133">Transmembrane helix</keyword>
<dbReference type="SUPFAM" id="SSF90123">
    <property type="entry name" value="ABC transporter transmembrane region"/>
    <property type="match status" value="1"/>
</dbReference>
<dbReference type="Gene3D" id="3.40.50.300">
    <property type="entry name" value="P-loop containing nucleotide triphosphate hydrolases"/>
    <property type="match status" value="1"/>
</dbReference>
<name>A0ABU3NKQ6_9CHLR</name>
<protein>
    <submittedName>
        <fullName evidence="10">Thiol reductant ABC exporter subunit CydC</fullName>
    </submittedName>
</protein>
<gene>
    <name evidence="10" type="primary">cydC</name>
    <name evidence="10" type="ORF">QYE77_03970</name>
</gene>
<feature type="domain" description="ABC transmembrane type-1" evidence="9">
    <location>
        <begin position="20"/>
        <end position="302"/>
    </location>
</feature>
<sequence length="582" mass="65008">MIIIGRLVRFLKPFVVQAGVSIVLGVAAIATSIGLLGTAAYLIAQAALHPSIAELHIAIVGVRFFGLARSIIRYLERWVSHGVNLRLLGQLQRWLYRTLVPLLPARQTLLPSGDVLHRSITDLENLENFYVRFISPSLVMMVTTIGMVWFSGLLSPAFWPWVAVGLVGAGGLTPLLVYAFQNKPTLRQVETGAALNTRIVEFIQGMEDYLLYGQEDFILAQVERLESTYHHLQLRRAHYRGLGDGLSLAWIGMTVWLVLWFGIDPVARGEFSGVLLVVLVAVILASSEAVSAILQGAQNLPLALHSARRLLELEGMASRVAVGGEVKDKSVVRRPDILVRDLSFRYAPDMPLVLDRINLSIPFGYHIGLLGPSGAGKSTLIHLLLRFWAVEQGEIYLGGVPLANWDEETLHQTFMVLEQRPYIFSETLRGNLSLGAPQADESQLWWALEQVELADWARRLPERLNTWVGNLGLQLSGGERQRLALARVFLSEAPVIILDEPTVHLDWTQATRITGRLIAWAERRTLIWITHLPYGLDWLDEIVVLRQGQIVEQGTPQELEQGRGFYTRMLNLARRYANGFAA</sequence>
<proteinExistence type="predicted"/>
<dbReference type="InterPro" id="IPR027417">
    <property type="entry name" value="P-loop_NTPase"/>
</dbReference>
<dbReference type="InterPro" id="IPR036640">
    <property type="entry name" value="ABC1_TM_sf"/>
</dbReference>
<dbReference type="Gene3D" id="1.20.1560.10">
    <property type="entry name" value="ABC transporter type 1, transmembrane domain"/>
    <property type="match status" value="1"/>
</dbReference>
<dbReference type="PANTHER" id="PTHR24221:SF653">
    <property type="entry name" value="TRANSPORT ATP-BINDING PROTEIN CYDC"/>
    <property type="match status" value="1"/>
</dbReference>
<feature type="transmembrane region" description="Helical" evidence="7">
    <location>
        <begin position="158"/>
        <end position="180"/>
    </location>
</feature>
<dbReference type="EMBL" id="JAUHMF010000001">
    <property type="protein sequence ID" value="MDT8897412.1"/>
    <property type="molecule type" value="Genomic_DNA"/>
</dbReference>
<evidence type="ECO:0000256" key="3">
    <source>
        <dbReference type="ARBA" id="ARBA00022741"/>
    </source>
</evidence>
<dbReference type="Proteomes" id="UP001254165">
    <property type="component" value="Unassembled WGS sequence"/>
</dbReference>
<dbReference type="Pfam" id="PF00664">
    <property type="entry name" value="ABC_membrane"/>
    <property type="match status" value="1"/>
</dbReference>
<dbReference type="InterPro" id="IPR014223">
    <property type="entry name" value="ABC_CydC/D"/>
</dbReference>
<dbReference type="InterPro" id="IPR003439">
    <property type="entry name" value="ABC_transporter-like_ATP-bd"/>
</dbReference>
<evidence type="ECO:0000256" key="4">
    <source>
        <dbReference type="ARBA" id="ARBA00022840"/>
    </source>
</evidence>
<keyword evidence="11" id="KW-1185">Reference proteome</keyword>
<accession>A0ABU3NKQ6</accession>
<feature type="transmembrane region" description="Helical" evidence="7">
    <location>
        <begin position="275"/>
        <end position="294"/>
    </location>
</feature>
<comment type="subcellular location">
    <subcellularLocation>
        <location evidence="1">Cell membrane</location>
        <topology evidence="1">Multi-pass membrane protein</topology>
    </subcellularLocation>
</comment>
<evidence type="ECO:0000256" key="6">
    <source>
        <dbReference type="ARBA" id="ARBA00023136"/>
    </source>
</evidence>
<evidence type="ECO:0000256" key="1">
    <source>
        <dbReference type="ARBA" id="ARBA00004651"/>
    </source>
</evidence>
<dbReference type="Pfam" id="PF00005">
    <property type="entry name" value="ABC_tran"/>
    <property type="match status" value="1"/>
</dbReference>
<dbReference type="PANTHER" id="PTHR24221">
    <property type="entry name" value="ATP-BINDING CASSETTE SUB-FAMILY B"/>
    <property type="match status" value="1"/>
</dbReference>
<dbReference type="NCBIfam" id="TIGR02868">
    <property type="entry name" value="CydC"/>
    <property type="match status" value="1"/>
</dbReference>
<dbReference type="InterPro" id="IPR011527">
    <property type="entry name" value="ABC1_TM_dom"/>
</dbReference>
<reference evidence="10 11" key="1">
    <citation type="submission" date="2023-07" db="EMBL/GenBank/DDBJ databases">
        <title>Novel species of Thermanaerothrix with wide hydrolytic capabilities.</title>
        <authorList>
            <person name="Zayulina K.S."/>
            <person name="Podosokorskaya O.A."/>
            <person name="Elcheninov A.G."/>
        </authorList>
    </citation>
    <scope>NUCLEOTIDE SEQUENCE [LARGE SCALE GENOMIC DNA]</scope>
    <source>
        <strain evidence="10 11">4228-RoL</strain>
    </source>
</reference>
<evidence type="ECO:0000256" key="5">
    <source>
        <dbReference type="ARBA" id="ARBA00022989"/>
    </source>
</evidence>
<dbReference type="RefSeq" id="WP_315624065.1">
    <property type="nucleotide sequence ID" value="NZ_JAUHMF010000001.1"/>
</dbReference>
<keyword evidence="2 7" id="KW-0812">Transmembrane</keyword>
<feature type="transmembrane region" description="Helical" evidence="7">
    <location>
        <begin position="55"/>
        <end position="72"/>
    </location>
</feature>
<dbReference type="PROSITE" id="PS50929">
    <property type="entry name" value="ABC_TM1F"/>
    <property type="match status" value="1"/>
</dbReference>
<feature type="transmembrane region" description="Helical" evidence="7">
    <location>
        <begin position="245"/>
        <end position="263"/>
    </location>
</feature>
<evidence type="ECO:0000259" key="9">
    <source>
        <dbReference type="PROSITE" id="PS50929"/>
    </source>
</evidence>
<evidence type="ECO:0000259" key="8">
    <source>
        <dbReference type="PROSITE" id="PS50893"/>
    </source>
</evidence>
<dbReference type="InterPro" id="IPR003593">
    <property type="entry name" value="AAA+_ATPase"/>
</dbReference>
<feature type="transmembrane region" description="Helical" evidence="7">
    <location>
        <begin position="129"/>
        <end position="152"/>
    </location>
</feature>
<dbReference type="InterPro" id="IPR017871">
    <property type="entry name" value="ABC_transporter-like_CS"/>
</dbReference>